<comment type="caution">
    <text evidence="1">The sequence shown here is derived from an EMBL/GenBank/DDBJ whole genome shotgun (WGS) entry which is preliminary data.</text>
</comment>
<sequence length="363" mass="42922">MTAFRKVRLEHYYEETHPEDWLHHINPLCSSNGITCKAWARQVVIQLRGAAWRWWESIGRDLNIICWRDFRRNIMEHFAYPFLYRERMANLICTRTSFLYLGGRMDIYYDHLCSETIYVEMHLRAEMVDTPLARGLEDIEDTSSHVEVPVPHQPEVIGDNDARIGPKEEDPTEMFTEGDDAQPVVRQEPLYEKFRRKPIEFEESTDSLEAEEWLTSLQIVLNFMDLIEQEKVLCAFYVMKKDAYYWWDTVSMRRNVLEMTLNNFILKFNEKFYNRMAKKDERVRQISDMLRFEITTVIDSGERPPTTVVKCGKKHQGECKLSSNTCYLCGKAEPNQTEPAIARVSTLQHTRQNLGFHRSIRNV</sequence>
<protein>
    <recommendedName>
        <fullName evidence="3">Retrotransposon gag domain-containing protein</fullName>
    </recommendedName>
</protein>
<reference evidence="1" key="1">
    <citation type="submission" date="2023-07" db="EMBL/GenBank/DDBJ databases">
        <title>draft genome sequence of fig (Ficus carica).</title>
        <authorList>
            <person name="Takahashi T."/>
            <person name="Nishimura K."/>
        </authorList>
    </citation>
    <scope>NUCLEOTIDE SEQUENCE</scope>
</reference>
<proteinExistence type="predicted"/>
<dbReference type="Proteomes" id="UP001187192">
    <property type="component" value="Unassembled WGS sequence"/>
</dbReference>
<dbReference type="AlphaFoldDB" id="A0AA88DVV5"/>
<evidence type="ECO:0008006" key="3">
    <source>
        <dbReference type="Google" id="ProtNLM"/>
    </source>
</evidence>
<gene>
    <name evidence="1" type="ORF">TIFTF001_032125</name>
</gene>
<organism evidence="1 2">
    <name type="scientific">Ficus carica</name>
    <name type="common">Common fig</name>
    <dbReference type="NCBI Taxonomy" id="3494"/>
    <lineage>
        <taxon>Eukaryota</taxon>
        <taxon>Viridiplantae</taxon>
        <taxon>Streptophyta</taxon>
        <taxon>Embryophyta</taxon>
        <taxon>Tracheophyta</taxon>
        <taxon>Spermatophyta</taxon>
        <taxon>Magnoliopsida</taxon>
        <taxon>eudicotyledons</taxon>
        <taxon>Gunneridae</taxon>
        <taxon>Pentapetalae</taxon>
        <taxon>rosids</taxon>
        <taxon>fabids</taxon>
        <taxon>Rosales</taxon>
        <taxon>Moraceae</taxon>
        <taxon>Ficeae</taxon>
        <taxon>Ficus</taxon>
    </lineage>
</organism>
<keyword evidence="2" id="KW-1185">Reference proteome</keyword>
<evidence type="ECO:0000313" key="2">
    <source>
        <dbReference type="Proteomes" id="UP001187192"/>
    </source>
</evidence>
<accession>A0AA88DVV5</accession>
<evidence type="ECO:0000313" key="1">
    <source>
        <dbReference type="EMBL" id="GMN63047.1"/>
    </source>
</evidence>
<dbReference type="EMBL" id="BTGU01000141">
    <property type="protein sequence ID" value="GMN63047.1"/>
    <property type="molecule type" value="Genomic_DNA"/>
</dbReference>
<name>A0AA88DVV5_FICCA</name>